<name>A0A161WYP6_9CLOT</name>
<gene>
    <name evidence="4" type="primary">ndhF_2</name>
    <name evidence="4" type="ORF">CLMAG_20170</name>
</gene>
<dbReference type="Gene3D" id="3.30.390.50">
    <property type="entry name" value="CO dehydrogenase flavoprotein, C-terminal domain"/>
    <property type="match status" value="1"/>
</dbReference>
<dbReference type="SUPFAM" id="SSF56176">
    <property type="entry name" value="FAD-binding/transporter-associated domain-like"/>
    <property type="match status" value="1"/>
</dbReference>
<keyword evidence="1" id="KW-0285">Flavoprotein</keyword>
<dbReference type="InterPro" id="IPR002346">
    <property type="entry name" value="Mopterin_DH_FAD-bd"/>
</dbReference>
<dbReference type="Gene3D" id="3.30.465.10">
    <property type="match status" value="1"/>
</dbReference>
<evidence type="ECO:0000313" key="5">
    <source>
        <dbReference type="Proteomes" id="UP000076603"/>
    </source>
</evidence>
<dbReference type="PANTHER" id="PTHR42659">
    <property type="entry name" value="XANTHINE DEHYDROGENASE SUBUNIT C-RELATED"/>
    <property type="match status" value="1"/>
</dbReference>
<dbReference type="GO" id="GO:0071949">
    <property type="term" value="F:FAD binding"/>
    <property type="evidence" value="ECO:0007669"/>
    <property type="project" value="InterPro"/>
</dbReference>
<accession>A0A161WYP6</accession>
<dbReference type="OrthoDB" id="9789842at2"/>
<dbReference type="Gene3D" id="3.30.43.10">
    <property type="entry name" value="Uridine Diphospho-n-acetylenolpyruvylglucosamine Reductase, domain 2"/>
    <property type="match status" value="1"/>
</dbReference>
<dbReference type="PROSITE" id="PS51387">
    <property type="entry name" value="FAD_PCMH"/>
    <property type="match status" value="1"/>
</dbReference>
<comment type="caution">
    <text evidence="4">The sequence shown here is derived from an EMBL/GenBank/DDBJ whole genome shotgun (WGS) entry which is preliminary data.</text>
</comment>
<keyword evidence="2 4" id="KW-0560">Oxidoreductase</keyword>
<proteinExistence type="predicted"/>
<organism evidence="4 5">
    <name type="scientific">Clostridium magnum DSM 2767</name>
    <dbReference type="NCBI Taxonomy" id="1121326"/>
    <lineage>
        <taxon>Bacteria</taxon>
        <taxon>Bacillati</taxon>
        <taxon>Bacillota</taxon>
        <taxon>Clostridia</taxon>
        <taxon>Eubacteriales</taxon>
        <taxon>Clostridiaceae</taxon>
        <taxon>Clostridium</taxon>
    </lineage>
</organism>
<dbReference type="InterPro" id="IPR016169">
    <property type="entry name" value="FAD-bd_PCMH_sub2"/>
</dbReference>
<dbReference type="EMBL" id="LWAE01000002">
    <property type="protein sequence ID" value="KZL92208.1"/>
    <property type="molecule type" value="Genomic_DNA"/>
</dbReference>
<dbReference type="RefSeq" id="WP_066621527.1">
    <property type="nucleotide sequence ID" value="NZ_FQXL01000004.1"/>
</dbReference>
<dbReference type="InterPro" id="IPR036683">
    <property type="entry name" value="CO_DH_flav_C_dom_sf"/>
</dbReference>
<dbReference type="InterPro" id="IPR051312">
    <property type="entry name" value="Diverse_Substr_Oxidored"/>
</dbReference>
<dbReference type="Proteomes" id="UP000076603">
    <property type="component" value="Unassembled WGS sequence"/>
</dbReference>
<dbReference type="SUPFAM" id="SSF55447">
    <property type="entry name" value="CO dehydrogenase flavoprotein C-terminal domain-like"/>
    <property type="match status" value="1"/>
</dbReference>
<evidence type="ECO:0000259" key="3">
    <source>
        <dbReference type="PROSITE" id="PS51387"/>
    </source>
</evidence>
<dbReference type="InterPro" id="IPR005107">
    <property type="entry name" value="CO_DH_flav_C"/>
</dbReference>
<evidence type="ECO:0000256" key="2">
    <source>
        <dbReference type="ARBA" id="ARBA00023002"/>
    </source>
</evidence>
<reference evidence="4 5" key="1">
    <citation type="submission" date="2016-04" db="EMBL/GenBank/DDBJ databases">
        <title>Genome sequence of Clostridium magnum DSM 2767.</title>
        <authorList>
            <person name="Poehlein A."/>
            <person name="Uhlig R."/>
            <person name="Fischer R."/>
            <person name="Bahl H."/>
            <person name="Daniel R."/>
        </authorList>
    </citation>
    <scope>NUCLEOTIDE SEQUENCE [LARGE SCALE GENOMIC DNA]</scope>
    <source>
        <strain evidence="4 5">DSM 2767</strain>
    </source>
</reference>
<dbReference type="PATRIC" id="fig|1121326.3.peg.2007"/>
<dbReference type="InterPro" id="IPR036318">
    <property type="entry name" value="FAD-bd_PCMH-like_sf"/>
</dbReference>
<dbReference type="GO" id="GO:0050138">
    <property type="term" value="F:nicotinate dehydrogenase activity"/>
    <property type="evidence" value="ECO:0007669"/>
    <property type="project" value="UniProtKB-EC"/>
</dbReference>
<dbReference type="STRING" id="1121326.CLMAG_20170"/>
<dbReference type="AlphaFoldDB" id="A0A161WYP6"/>
<dbReference type="InterPro" id="IPR016166">
    <property type="entry name" value="FAD-bd_PCMH"/>
</dbReference>
<sequence length="281" mass="31120">MVDFLQPNTVDELKVLLSKNANSKLLAGGTDLMLGLKKEEKSPNCLIYMGKVAGLKNINEDSKQIILGSMVTFAEVKENMIIKSNFNSLFLCAKNMGSPQIRNIATIGGNIVNAGSAADIVPCLISLNGVLVIESVNGTRQISCEKYFKDYSTQKVKENEIMTKVIIPKQNRLSGYYKLGKRNALAISRVSTAISLRIEDKIINNISISLGAVGRFPFRVAELEKQAVGKQVHWLFSEEPLKILEDTVYKGIKERKTMPFKKEAIKGVYRKAVETAIEGEM</sequence>
<dbReference type="PANTHER" id="PTHR42659:SF9">
    <property type="entry name" value="XANTHINE DEHYDROGENASE FAD-BINDING SUBUNIT XDHB-RELATED"/>
    <property type="match status" value="1"/>
</dbReference>
<evidence type="ECO:0000256" key="1">
    <source>
        <dbReference type="ARBA" id="ARBA00022630"/>
    </source>
</evidence>
<dbReference type="InterPro" id="IPR016167">
    <property type="entry name" value="FAD-bd_PCMH_sub1"/>
</dbReference>
<keyword evidence="5" id="KW-1185">Reference proteome</keyword>
<evidence type="ECO:0000313" key="4">
    <source>
        <dbReference type="EMBL" id="KZL92208.1"/>
    </source>
</evidence>
<dbReference type="Pfam" id="PF03450">
    <property type="entry name" value="CO_deh_flav_C"/>
    <property type="match status" value="1"/>
</dbReference>
<protein>
    <submittedName>
        <fullName evidence="4">Nicotinate dehydrogenase FAD-subunit</fullName>
        <ecNumber evidence="4">1.17.1.5</ecNumber>
    </submittedName>
</protein>
<dbReference type="SMART" id="SM01092">
    <property type="entry name" value="CO_deh_flav_C"/>
    <property type="match status" value="1"/>
</dbReference>
<dbReference type="Pfam" id="PF00941">
    <property type="entry name" value="FAD_binding_5"/>
    <property type="match status" value="1"/>
</dbReference>
<feature type="domain" description="FAD-binding PCMH-type" evidence="3">
    <location>
        <begin position="1"/>
        <end position="172"/>
    </location>
</feature>
<dbReference type="EC" id="1.17.1.5" evidence="4"/>